<dbReference type="PANTHER" id="PTHR13513">
    <property type="entry name" value="E3 UBIQUITIN-PROTEIN LIGASE UBR7"/>
    <property type="match status" value="1"/>
</dbReference>
<keyword evidence="1" id="KW-0479">Metal-binding</keyword>
<dbReference type="STRING" id="6313.A0A0K0DDW3"/>
<evidence type="ECO:0000256" key="3">
    <source>
        <dbReference type="ARBA" id="ARBA00022833"/>
    </source>
</evidence>
<reference evidence="7" key="2">
    <citation type="submission" date="2017-02" db="UniProtKB">
        <authorList>
            <consortium name="WormBaseParasite"/>
        </authorList>
    </citation>
    <scope>IDENTIFICATION</scope>
</reference>
<feature type="compositionally biased region" description="Basic and acidic residues" evidence="4">
    <location>
        <begin position="28"/>
        <end position="43"/>
    </location>
</feature>
<dbReference type="Gene3D" id="3.30.40.10">
    <property type="entry name" value="Zinc/RING finger domain, C3HC4 (zinc finger)"/>
    <property type="match status" value="1"/>
</dbReference>
<evidence type="ECO:0000256" key="2">
    <source>
        <dbReference type="ARBA" id="ARBA00022771"/>
    </source>
</evidence>
<dbReference type="AlphaFoldDB" id="A0A0K0DDW3"/>
<sequence>MADPNDDLLNEVESNKKEDVQQSISESSKLDGNKEESSGKDLSNENEEDTEDFVTIQEILDNEEYSRECARVLYGAQDPAVCTYPEVNGAGICLGCSVHCHDGHNIIELYTKRRFRCDCGNSKFERKCTLFEEKSSSNAGNTYNQNFAGLFCVCKKPYPSEIEETMHQCVVCEDWFHLTHLDEKCAQRAEQLEQSGRSDYMLLCKVCSSRLPFLWYVSVSEANNSVVCLSTVEDVKEGPFLLPCGFRERLCRCQNCLDLYARSGCEFLIDAEDDVDTFVKENIEKTKDVKEPDDNALVNDLVQKAGMDVAIGFLRGFNDLKRGLHDFIREKVEEGVDVITSEHVTSFFDKLKRSRFERDSGEDV</sequence>
<evidence type="ECO:0000313" key="6">
    <source>
        <dbReference type="Proteomes" id="UP000035642"/>
    </source>
</evidence>
<dbReference type="CDD" id="cd15542">
    <property type="entry name" value="PHD_UBR7"/>
    <property type="match status" value="1"/>
</dbReference>
<proteinExistence type="predicted"/>
<dbReference type="CDD" id="cd19677">
    <property type="entry name" value="UBR-box_UBR7"/>
    <property type="match status" value="1"/>
</dbReference>
<keyword evidence="2" id="KW-0863">Zinc-finger</keyword>
<dbReference type="PANTHER" id="PTHR13513:SF9">
    <property type="entry name" value="E3 UBIQUITIN-PROTEIN LIGASE UBR7-RELATED"/>
    <property type="match status" value="1"/>
</dbReference>
<keyword evidence="6" id="KW-1185">Reference proteome</keyword>
<evidence type="ECO:0000259" key="5">
    <source>
        <dbReference type="SMART" id="SM00396"/>
    </source>
</evidence>
<dbReference type="InterPro" id="IPR040204">
    <property type="entry name" value="UBR7"/>
</dbReference>
<dbReference type="WBParaSite" id="ACAC_0000896901-mRNA-1">
    <property type="protein sequence ID" value="ACAC_0000896901-mRNA-1"/>
    <property type="gene ID" value="ACAC_0000896901"/>
</dbReference>
<dbReference type="GO" id="GO:0061630">
    <property type="term" value="F:ubiquitin protein ligase activity"/>
    <property type="evidence" value="ECO:0007669"/>
    <property type="project" value="InterPro"/>
</dbReference>
<evidence type="ECO:0000313" key="7">
    <source>
        <dbReference type="WBParaSite" id="ACAC_0000896901-mRNA-1"/>
    </source>
</evidence>
<name>A0A0K0DDW3_ANGCA</name>
<dbReference type="Proteomes" id="UP000035642">
    <property type="component" value="Unassembled WGS sequence"/>
</dbReference>
<dbReference type="InterPro" id="IPR011011">
    <property type="entry name" value="Znf_FYVE_PHD"/>
</dbReference>
<dbReference type="SMART" id="SM00396">
    <property type="entry name" value="ZnF_UBR1"/>
    <property type="match status" value="1"/>
</dbReference>
<feature type="region of interest" description="Disordered" evidence="4">
    <location>
        <begin position="1"/>
        <end position="53"/>
    </location>
</feature>
<dbReference type="SUPFAM" id="SSF57903">
    <property type="entry name" value="FYVE/PHD zinc finger"/>
    <property type="match status" value="1"/>
</dbReference>
<feature type="domain" description="UBR-type" evidence="5">
    <location>
        <begin position="67"/>
        <end position="132"/>
    </location>
</feature>
<protein>
    <submittedName>
        <fullName evidence="7">UBR-type domain-containing protein</fullName>
    </submittedName>
</protein>
<feature type="compositionally biased region" description="Acidic residues" evidence="4">
    <location>
        <begin position="1"/>
        <end position="10"/>
    </location>
</feature>
<organism evidence="6 7">
    <name type="scientific">Angiostrongylus cantonensis</name>
    <name type="common">Rat lungworm</name>
    <dbReference type="NCBI Taxonomy" id="6313"/>
    <lineage>
        <taxon>Eukaryota</taxon>
        <taxon>Metazoa</taxon>
        <taxon>Ecdysozoa</taxon>
        <taxon>Nematoda</taxon>
        <taxon>Chromadorea</taxon>
        <taxon>Rhabditida</taxon>
        <taxon>Rhabditina</taxon>
        <taxon>Rhabditomorpha</taxon>
        <taxon>Strongyloidea</taxon>
        <taxon>Metastrongylidae</taxon>
        <taxon>Angiostrongylus</taxon>
    </lineage>
</organism>
<evidence type="ECO:0000256" key="1">
    <source>
        <dbReference type="ARBA" id="ARBA00022723"/>
    </source>
</evidence>
<dbReference type="InterPro" id="IPR003126">
    <property type="entry name" value="Znf_UBR"/>
</dbReference>
<dbReference type="InterPro" id="IPR047506">
    <property type="entry name" value="UBR7-like_UBR-box"/>
</dbReference>
<dbReference type="InterPro" id="IPR013083">
    <property type="entry name" value="Znf_RING/FYVE/PHD"/>
</dbReference>
<dbReference type="GO" id="GO:0008270">
    <property type="term" value="F:zinc ion binding"/>
    <property type="evidence" value="ECO:0007669"/>
    <property type="project" value="UniProtKB-KW"/>
</dbReference>
<keyword evidence="3" id="KW-0862">Zinc</keyword>
<reference evidence="6" key="1">
    <citation type="submission" date="2012-09" db="EMBL/GenBank/DDBJ databases">
        <authorList>
            <person name="Martin A.A."/>
        </authorList>
    </citation>
    <scope>NUCLEOTIDE SEQUENCE</scope>
</reference>
<dbReference type="GO" id="GO:0005737">
    <property type="term" value="C:cytoplasm"/>
    <property type="evidence" value="ECO:0007669"/>
    <property type="project" value="TreeGrafter"/>
</dbReference>
<accession>A0A0K0DDW3</accession>
<dbReference type="Pfam" id="PF02207">
    <property type="entry name" value="zf-UBR"/>
    <property type="match status" value="1"/>
</dbReference>
<evidence type="ECO:0000256" key="4">
    <source>
        <dbReference type="SAM" id="MobiDB-lite"/>
    </source>
</evidence>